<evidence type="ECO:0000313" key="1">
    <source>
        <dbReference type="EMBL" id="QHR90210.1"/>
    </source>
</evidence>
<sequence>MELNMRISHPDEKLSLEEDSLPLESDSFLMMEGEEDVQGDSVFLNEV</sequence>
<accession>A0A6B9XQ77</accession>
<organism evidence="1">
    <name type="scientific">Picea sitchensis</name>
    <name type="common">Sitka spruce</name>
    <name type="synonym">Pinus sitchensis</name>
    <dbReference type="NCBI Taxonomy" id="3332"/>
    <lineage>
        <taxon>Eukaryota</taxon>
        <taxon>Viridiplantae</taxon>
        <taxon>Streptophyta</taxon>
        <taxon>Embryophyta</taxon>
        <taxon>Tracheophyta</taxon>
        <taxon>Spermatophyta</taxon>
        <taxon>Pinopsida</taxon>
        <taxon>Pinidae</taxon>
        <taxon>Conifers I</taxon>
        <taxon>Pinales</taxon>
        <taxon>Pinaceae</taxon>
        <taxon>Picea</taxon>
    </lineage>
</organism>
<keyword evidence="1" id="KW-0496">Mitochondrion</keyword>
<name>A0A6B9XQ77_PICSI</name>
<gene>
    <name evidence="1" type="primary">orf04256</name>
    <name evidence="1" type="ORF">Q903MT_gene4233</name>
</gene>
<proteinExistence type="predicted"/>
<reference evidence="1" key="1">
    <citation type="submission" date="2019-03" db="EMBL/GenBank/DDBJ databases">
        <title>Largest Complete Mitochondrial Genome of a Gymnosperm, Sitka Spruce (Picea sitchensis), Indicates Complex Physical Structure.</title>
        <authorList>
            <person name="Jackman S.D."/>
            <person name="Coombe L."/>
            <person name="Warren R."/>
            <person name="Kirk H."/>
            <person name="Trinh E."/>
            <person name="McLeod T."/>
            <person name="Pleasance S."/>
            <person name="Pandoh P."/>
            <person name="Zhao Y."/>
            <person name="Coope R."/>
            <person name="Bousquet J."/>
            <person name="Bohlmann J.C."/>
            <person name="Jones S.J.M."/>
            <person name="Birol I."/>
        </authorList>
    </citation>
    <scope>NUCLEOTIDE SEQUENCE</scope>
    <source>
        <strain evidence="1">Q903</strain>
    </source>
</reference>
<dbReference type="EMBL" id="MK697699">
    <property type="protein sequence ID" value="QHR90210.1"/>
    <property type="molecule type" value="Genomic_DNA"/>
</dbReference>
<protein>
    <submittedName>
        <fullName evidence="1">Uncharacterized protein</fullName>
    </submittedName>
</protein>
<geneLocation type="mitochondrion" evidence="1"/>
<dbReference type="AlphaFoldDB" id="A0A6B9XQ77"/>